<keyword evidence="1 2" id="KW-0238">DNA-binding</keyword>
<accession>A0A6A7KD18</accession>
<dbReference type="PANTHER" id="PTHR43479:SF11">
    <property type="entry name" value="ACREF_ENVCD OPERON REPRESSOR-RELATED"/>
    <property type="match status" value="1"/>
</dbReference>
<sequence length="205" mass="24024">MPKGFSKDEMHAIKAKLIIKGKELISKYGYKKFGIRDLTAEVGIANGMFYKFFSSKEDFFYFIVNEEKEVIRKKINVGLLKYKNEPINALKSFYLIIMTELHSNPIMEAILLKNEYSPIVSKMTEEELLEEREKSLQPIMDLANYWQENGLVKEDIDINIVFASLRSLVMLWFHRKEIGEDTYPQVIDFLIERICEHVKLQGDVI</sequence>
<dbReference type="EMBL" id="WHNX01000048">
    <property type="protein sequence ID" value="MPW27211.1"/>
    <property type="molecule type" value="Genomic_DNA"/>
</dbReference>
<dbReference type="Gene3D" id="1.10.357.10">
    <property type="entry name" value="Tetracycline Repressor, domain 2"/>
    <property type="match status" value="1"/>
</dbReference>
<protein>
    <submittedName>
        <fullName evidence="4">TetR family transcriptional regulator</fullName>
    </submittedName>
</protein>
<reference evidence="4 5" key="1">
    <citation type="submission" date="2019-10" db="EMBL/GenBank/DDBJ databases">
        <title>Alkalibaculum tamaniensis sp.nov., a new alkaliphilic acetogen, isolated on methoxylated aromatics from a mud volcano.</title>
        <authorList>
            <person name="Khomyakova M.A."/>
            <person name="Merkel A.Y."/>
            <person name="Bonch-Osmolovskaya E.A."/>
            <person name="Slobodkin A.I."/>
        </authorList>
    </citation>
    <scope>NUCLEOTIDE SEQUENCE [LARGE SCALE GENOMIC DNA]</scope>
    <source>
        <strain evidence="4 5">M08DMB</strain>
    </source>
</reference>
<evidence type="ECO:0000256" key="1">
    <source>
        <dbReference type="ARBA" id="ARBA00023125"/>
    </source>
</evidence>
<comment type="caution">
    <text evidence="4">The sequence shown here is derived from an EMBL/GenBank/DDBJ whole genome shotgun (WGS) entry which is preliminary data.</text>
</comment>
<dbReference type="RefSeq" id="WP_152806705.1">
    <property type="nucleotide sequence ID" value="NZ_WHNX01000048.1"/>
</dbReference>
<dbReference type="PANTHER" id="PTHR43479">
    <property type="entry name" value="ACREF/ENVCD OPERON REPRESSOR-RELATED"/>
    <property type="match status" value="1"/>
</dbReference>
<evidence type="ECO:0000259" key="3">
    <source>
        <dbReference type="PROSITE" id="PS50977"/>
    </source>
</evidence>
<name>A0A6A7KD18_9FIRM</name>
<dbReference type="AlphaFoldDB" id="A0A6A7KD18"/>
<evidence type="ECO:0000313" key="5">
    <source>
        <dbReference type="Proteomes" id="UP000440004"/>
    </source>
</evidence>
<dbReference type="Pfam" id="PF00440">
    <property type="entry name" value="TetR_N"/>
    <property type="match status" value="1"/>
</dbReference>
<dbReference type="InterPro" id="IPR001647">
    <property type="entry name" value="HTH_TetR"/>
</dbReference>
<keyword evidence="5" id="KW-1185">Reference proteome</keyword>
<proteinExistence type="predicted"/>
<gene>
    <name evidence="4" type="ORF">GC105_15690</name>
</gene>
<dbReference type="InterPro" id="IPR009057">
    <property type="entry name" value="Homeodomain-like_sf"/>
</dbReference>
<organism evidence="4 5">
    <name type="scientific">Alkalibaculum sporogenes</name>
    <dbReference type="NCBI Taxonomy" id="2655001"/>
    <lineage>
        <taxon>Bacteria</taxon>
        <taxon>Bacillati</taxon>
        <taxon>Bacillota</taxon>
        <taxon>Clostridia</taxon>
        <taxon>Eubacteriales</taxon>
        <taxon>Eubacteriaceae</taxon>
        <taxon>Alkalibaculum</taxon>
    </lineage>
</organism>
<dbReference type="Proteomes" id="UP000440004">
    <property type="component" value="Unassembled WGS sequence"/>
</dbReference>
<feature type="DNA-binding region" description="H-T-H motif" evidence="2">
    <location>
        <begin position="34"/>
        <end position="53"/>
    </location>
</feature>
<dbReference type="InterPro" id="IPR050624">
    <property type="entry name" value="HTH-type_Tx_Regulator"/>
</dbReference>
<dbReference type="PROSITE" id="PS50977">
    <property type="entry name" value="HTH_TETR_2"/>
    <property type="match status" value="1"/>
</dbReference>
<feature type="domain" description="HTH tetR-type" evidence="3">
    <location>
        <begin position="11"/>
        <end position="71"/>
    </location>
</feature>
<dbReference type="SUPFAM" id="SSF46689">
    <property type="entry name" value="Homeodomain-like"/>
    <property type="match status" value="1"/>
</dbReference>
<evidence type="ECO:0000256" key="2">
    <source>
        <dbReference type="PROSITE-ProRule" id="PRU00335"/>
    </source>
</evidence>
<dbReference type="GO" id="GO:0003677">
    <property type="term" value="F:DNA binding"/>
    <property type="evidence" value="ECO:0007669"/>
    <property type="project" value="UniProtKB-UniRule"/>
</dbReference>
<evidence type="ECO:0000313" key="4">
    <source>
        <dbReference type="EMBL" id="MPW27211.1"/>
    </source>
</evidence>